<comment type="cofactor">
    <cofactor evidence="1 9">
        <name>pyridoxal 5'-phosphate</name>
        <dbReference type="ChEBI" id="CHEBI:597326"/>
    </cofactor>
</comment>
<sequence>MQFDPNELVNEAIQQLQPYVPGKPEETLRRELGLEKIIKLASNETPLRLSDAVWERSAAALRDIMRYPDGSGFDLKRKLADRLGVTPDMITLGNGSNDVLLILAQAFAGPGREVLFSQYAFAVYPIAAATVGATAVVVPARDYAHDLMAIQEAITPHTRLIYLANPNNPTGTGFSDDDFLHFMEMAPLHCLVVLDEAYFEFAGHQSGIGLLTRFPNLVVTRTFSKAFGMAGLRLGYSVSSPQVAEILNRVRQPFNVNSVALATALAVLDDPNYVRDVVELNALGLKQLQAGLKTLDLACLPTEANFVTFHAGPKAGAIYDALLREGVIVRPLAGYDMPEYLRVSVGLDSENERFLSVLGDILKSQA</sequence>
<gene>
    <name evidence="11" type="primary">hisC_1</name>
    <name evidence="9" type="synonym">hisC</name>
    <name evidence="11" type="ORF">GCM10022278_16590</name>
</gene>
<accession>A0ABP7P333</accession>
<dbReference type="InterPro" id="IPR015421">
    <property type="entry name" value="PyrdxlP-dep_Trfase_major"/>
</dbReference>
<comment type="catalytic activity">
    <reaction evidence="8 9">
        <text>L-histidinol phosphate + 2-oxoglutarate = 3-(imidazol-4-yl)-2-oxopropyl phosphate + L-glutamate</text>
        <dbReference type="Rhea" id="RHEA:23744"/>
        <dbReference type="ChEBI" id="CHEBI:16810"/>
        <dbReference type="ChEBI" id="CHEBI:29985"/>
        <dbReference type="ChEBI" id="CHEBI:57766"/>
        <dbReference type="ChEBI" id="CHEBI:57980"/>
        <dbReference type="EC" id="2.6.1.9"/>
    </reaction>
</comment>
<dbReference type="PANTHER" id="PTHR43643">
    <property type="entry name" value="HISTIDINOL-PHOSPHATE AMINOTRANSFERASE 2"/>
    <property type="match status" value="1"/>
</dbReference>
<feature type="modified residue" description="N6-(pyridoxal phosphate)lysine" evidence="9">
    <location>
        <position position="225"/>
    </location>
</feature>
<evidence type="ECO:0000256" key="8">
    <source>
        <dbReference type="ARBA" id="ARBA00047481"/>
    </source>
</evidence>
<evidence type="ECO:0000256" key="7">
    <source>
        <dbReference type="ARBA" id="ARBA00022898"/>
    </source>
</evidence>
<evidence type="ECO:0000256" key="3">
    <source>
        <dbReference type="ARBA" id="ARBA00007970"/>
    </source>
</evidence>
<comment type="caution">
    <text evidence="11">The sequence shown here is derived from an EMBL/GenBank/DDBJ whole genome shotgun (WGS) entry which is preliminary data.</text>
</comment>
<proteinExistence type="inferred from homology"/>
<evidence type="ECO:0000256" key="1">
    <source>
        <dbReference type="ARBA" id="ARBA00001933"/>
    </source>
</evidence>
<dbReference type="CDD" id="cd00609">
    <property type="entry name" value="AAT_like"/>
    <property type="match status" value="1"/>
</dbReference>
<reference evidence="12" key="1">
    <citation type="journal article" date="2019" name="Int. J. Syst. Evol. Microbiol.">
        <title>The Global Catalogue of Microorganisms (GCM) 10K type strain sequencing project: providing services to taxonomists for standard genome sequencing and annotation.</title>
        <authorList>
            <consortium name="The Broad Institute Genomics Platform"/>
            <consortium name="The Broad Institute Genome Sequencing Center for Infectious Disease"/>
            <person name="Wu L."/>
            <person name="Ma J."/>
        </authorList>
    </citation>
    <scope>NUCLEOTIDE SEQUENCE [LARGE SCALE GENOMIC DNA]</scope>
    <source>
        <strain evidence="12">JCM 17555</strain>
    </source>
</reference>
<dbReference type="EC" id="2.6.1.9" evidence="9"/>
<dbReference type="Gene3D" id="3.90.1150.10">
    <property type="entry name" value="Aspartate Aminotransferase, domain 1"/>
    <property type="match status" value="1"/>
</dbReference>
<dbReference type="Proteomes" id="UP001501337">
    <property type="component" value="Unassembled WGS sequence"/>
</dbReference>
<dbReference type="InterPro" id="IPR015424">
    <property type="entry name" value="PyrdxlP-dep_Trfase"/>
</dbReference>
<evidence type="ECO:0000256" key="9">
    <source>
        <dbReference type="HAMAP-Rule" id="MF_01023"/>
    </source>
</evidence>
<keyword evidence="6 9" id="KW-0808">Transferase</keyword>
<dbReference type="RefSeq" id="WP_344805199.1">
    <property type="nucleotide sequence ID" value="NZ_BAABBO010000007.1"/>
</dbReference>
<dbReference type="HAMAP" id="MF_01023">
    <property type="entry name" value="HisC_aminotrans_2"/>
    <property type="match status" value="1"/>
</dbReference>
<evidence type="ECO:0000313" key="11">
    <source>
        <dbReference type="EMBL" id="GAA3958913.1"/>
    </source>
</evidence>
<comment type="subunit">
    <text evidence="4 9">Homodimer.</text>
</comment>
<dbReference type="Gene3D" id="3.40.640.10">
    <property type="entry name" value="Type I PLP-dependent aspartate aminotransferase-like (Major domain)"/>
    <property type="match status" value="1"/>
</dbReference>
<dbReference type="InterPro" id="IPR005861">
    <property type="entry name" value="HisP_aminotrans"/>
</dbReference>
<keyword evidence="9" id="KW-0368">Histidine biosynthesis</keyword>
<dbReference type="InterPro" id="IPR050106">
    <property type="entry name" value="HistidinolP_aminotransfase"/>
</dbReference>
<evidence type="ECO:0000259" key="10">
    <source>
        <dbReference type="Pfam" id="PF00155"/>
    </source>
</evidence>
<dbReference type="InterPro" id="IPR001917">
    <property type="entry name" value="Aminotrans_II_pyridoxalP_BS"/>
</dbReference>
<protein>
    <recommendedName>
        <fullName evidence="9">Histidinol-phosphate aminotransferase</fullName>
        <ecNumber evidence="9">2.6.1.9</ecNumber>
    </recommendedName>
    <alternativeName>
        <fullName evidence="9">Imidazole acetol-phosphate transaminase</fullName>
    </alternativeName>
</protein>
<dbReference type="EMBL" id="BAABBO010000007">
    <property type="protein sequence ID" value="GAA3958913.1"/>
    <property type="molecule type" value="Genomic_DNA"/>
</dbReference>
<dbReference type="Pfam" id="PF00155">
    <property type="entry name" value="Aminotran_1_2"/>
    <property type="match status" value="1"/>
</dbReference>
<keyword evidence="7 9" id="KW-0663">Pyridoxal phosphate</keyword>
<dbReference type="SUPFAM" id="SSF53383">
    <property type="entry name" value="PLP-dependent transferases"/>
    <property type="match status" value="1"/>
</dbReference>
<dbReference type="NCBIfam" id="TIGR01141">
    <property type="entry name" value="hisC"/>
    <property type="match status" value="1"/>
</dbReference>
<dbReference type="InterPro" id="IPR015422">
    <property type="entry name" value="PyrdxlP-dep_Trfase_small"/>
</dbReference>
<dbReference type="PROSITE" id="PS00599">
    <property type="entry name" value="AA_TRANSFER_CLASS_2"/>
    <property type="match status" value="1"/>
</dbReference>
<evidence type="ECO:0000256" key="6">
    <source>
        <dbReference type="ARBA" id="ARBA00022679"/>
    </source>
</evidence>
<organism evidence="11 12">
    <name type="scientific">Allohahella marinimesophila</name>
    <dbReference type="NCBI Taxonomy" id="1054972"/>
    <lineage>
        <taxon>Bacteria</taxon>
        <taxon>Pseudomonadati</taxon>
        <taxon>Pseudomonadota</taxon>
        <taxon>Gammaproteobacteria</taxon>
        <taxon>Oceanospirillales</taxon>
        <taxon>Hahellaceae</taxon>
        <taxon>Allohahella</taxon>
    </lineage>
</organism>
<keyword evidence="5 9" id="KW-0032">Aminotransferase</keyword>
<dbReference type="InterPro" id="IPR004839">
    <property type="entry name" value="Aminotransferase_I/II_large"/>
</dbReference>
<comment type="pathway">
    <text evidence="2 9">Amino-acid biosynthesis; L-histidine biosynthesis; L-histidine from 5-phospho-alpha-D-ribose 1-diphosphate: step 7/9.</text>
</comment>
<name>A0ABP7P333_9GAMM</name>
<comment type="similarity">
    <text evidence="3 9">Belongs to the class-II pyridoxal-phosphate-dependent aminotransferase family. Histidinol-phosphate aminotransferase subfamily.</text>
</comment>
<keyword evidence="12" id="KW-1185">Reference proteome</keyword>
<evidence type="ECO:0000256" key="4">
    <source>
        <dbReference type="ARBA" id="ARBA00011738"/>
    </source>
</evidence>
<feature type="domain" description="Aminotransferase class I/classII large" evidence="10">
    <location>
        <begin position="36"/>
        <end position="355"/>
    </location>
</feature>
<evidence type="ECO:0000256" key="5">
    <source>
        <dbReference type="ARBA" id="ARBA00022576"/>
    </source>
</evidence>
<dbReference type="PANTHER" id="PTHR43643:SF3">
    <property type="entry name" value="HISTIDINOL-PHOSPHATE AMINOTRANSFERASE"/>
    <property type="match status" value="1"/>
</dbReference>
<keyword evidence="9" id="KW-0028">Amino-acid biosynthesis</keyword>
<evidence type="ECO:0000256" key="2">
    <source>
        <dbReference type="ARBA" id="ARBA00005011"/>
    </source>
</evidence>
<evidence type="ECO:0000313" key="12">
    <source>
        <dbReference type="Proteomes" id="UP001501337"/>
    </source>
</evidence>